<organism evidence="2 3">
    <name type="scientific">Cloeon dipterum</name>
    <dbReference type="NCBI Taxonomy" id="197152"/>
    <lineage>
        <taxon>Eukaryota</taxon>
        <taxon>Metazoa</taxon>
        <taxon>Ecdysozoa</taxon>
        <taxon>Arthropoda</taxon>
        <taxon>Hexapoda</taxon>
        <taxon>Insecta</taxon>
        <taxon>Pterygota</taxon>
        <taxon>Palaeoptera</taxon>
        <taxon>Ephemeroptera</taxon>
        <taxon>Pisciforma</taxon>
        <taxon>Baetidae</taxon>
        <taxon>Cloeon</taxon>
    </lineage>
</organism>
<dbReference type="EMBL" id="CADEPI010000355">
    <property type="protein sequence ID" value="CAB3384508.1"/>
    <property type="molecule type" value="Genomic_DNA"/>
</dbReference>
<dbReference type="PANTHER" id="PTHR24150:SF8">
    <property type="entry name" value="ANKYRIN REPEAT AND MYND DOMAIN-CONTAINING PROTEIN 2"/>
    <property type="match status" value="1"/>
</dbReference>
<dbReference type="InterPro" id="IPR036770">
    <property type="entry name" value="Ankyrin_rpt-contain_sf"/>
</dbReference>
<dbReference type="Gene3D" id="1.25.40.20">
    <property type="entry name" value="Ankyrin repeat-containing domain"/>
    <property type="match status" value="1"/>
</dbReference>
<dbReference type="InterPro" id="IPR002110">
    <property type="entry name" value="Ankyrin_rpt"/>
</dbReference>
<proteinExistence type="predicted"/>
<name>A0A8S1DWV1_9INSE</name>
<comment type="caution">
    <text evidence="2">The sequence shown here is derived from an EMBL/GenBank/DDBJ whole genome shotgun (WGS) entry which is preliminary data.</text>
</comment>
<dbReference type="AlphaFoldDB" id="A0A8S1DWV1"/>
<protein>
    <recommendedName>
        <fullName evidence="4">PRANC domain-containing protein</fullName>
    </recommendedName>
</protein>
<evidence type="ECO:0000256" key="1">
    <source>
        <dbReference type="PROSITE-ProRule" id="PRU00023"/>
    </source>
</evidence>
<dbReference type="Proteomes" id="UP000494165">
    <property type="component" value="Unassembled WGS sequence"/>
</dbReference>
<dbReference type="PROSITE" id="PS50088">
    <property type="entry name" value="ANK_REPEAT"/>
    <property type="match status" value="2"/>
</dbReference>
<dbReference type="PANTHER" id="PTHR24150">
    <property type="entry name" value="ANKYRIN REPEAT AND MYND DOMAIN-CONTAINING PROTEIN 2"/>
    <property type="match status" value="1"/>
</dbReference>
<evidence type="ECO:0008006" key="4">
    <source>
        <dbReference type="Google" id="ProtNLM"/>
    </source>
</evidence>
<keyword evidence="3" id="KW-1185">Reference proteome</keyword>
<dbReference type="Pfam" id="PF12796">
    <property type="entry name" value="Ank_2"/>
    <property type="match status" value="1"/>
</dbReference>
<dbReference type="OrthoDB" id="10257049at2759"/>
<keyword evidence="1" id="KW-0040">ANK repeat</keyword>
<feature type="repeat" description="ANK" evidence="1">
    <location>
        <begin position="39"/>
        <end position="71"/>
    </location>
</feature>
<dbReference type="PROSITE" id="PS50297">
    <property type="entry name" value="ANK_REP_REGION"/>
    <property type="match status" value="2"/>
</dbReference>
<gene>
    <name evidence="2" type="ORF">CLODIP_2_CD07638</name>
</gene>
<dbReference type="SMART" id="SM00248">
    <property type="entry name" value="ANK"/>
    <property type="match status" value="3"/>
</dbReference>
<feature type="repeat" description="ANK" evidence="1">
    <location>
        <begin position="73"/>
        <end position="105"/>
    </location>
</feature>
<accession>A0A8S1DWV1</accession>
<reference evidence="2 3" key="1">
    <citation type="submission" date="2020-04" db="EMBL/GenBank/DDBJ databases">
        <authorList>
            <person name="Alioto T."/>
            <person name="Alioto T."/>
            <person name="Gomez Garrido J."/>
        </authorList>
    </citation>
    <scope>NUCLEOTIDE SEQUENCE [LARGE SCALE GENOMIC DNA]</scope>
</reference>
<sequence length="290" mass="32796">MEPTEEQQQALQKVTDNDLTGLQALLSTAKFDIDFVDTNGMTLLQHAVYKGNHDIAQILIDQGADVNSSKHEHNYSPLHFAALSGKEEVCMLLLQHGAKSQVLNTVKRTPAQMAAFVGNHGCVAAINNFVPRSDIDYYTTPRGLDKEPKLEPALTEVFHKFIMQVNVHPIGILLFLRTNRTLVEKHRQVKAVLNLMCEKEMKRGHETNEVLSFKFHWLSNVLEELTMAEEGELMKEGKEKDVLEYCIKKLIKPSGLDQFVRVTVHRFPYIQSTLFMQIANGVASTIKDPQ</sequence>
<evidence type="ECO:0000313" key="2">
    <source>
        <dbReference type="EMBL" id="CAB3384508.1"/>
    </source>
</evidence>
<dbReference type="InterPro" id="IPR052452">
    <property type="entry name" value="Ankyrin-MYND_dom_contain_2"/>
</dbReference>
<dbReference type="SUPFAM" id="SSF48403">
    <property type="entry name" value="Ankyrin repeat"/>
    <property type="match status" value="1"/>
</dbReference>
<evidence type="ECO:0000313" key="3">
    <source>
        <dbReference type="Proteomes" id="UP000494165"/>
    </source>
</evidence>